<dbReference type="InterPro" id="IPR018060">
    <property type="entry name" value="HTH_AraC"/>
</dbReference>
<sequence>MAIHWLEPDIAECTRKGIAYFTSELEMTNGLPCKMYRITEKFGSLSDHMHDYLQIWYVSKGEFIHTLYGQKYRMVQGNIFVLPPYSVHRVEMIPGKELEVLGCEFMPAFINERLDGKPAEPNLFDLSFIERFITTEDSVPLKITLTGSSDLAVKELLTEMLAEYGSRGPFFDILLKANLLKLLAILNREHADQGKLKSSSSSSDPYREPILESVQYIHDHYDQPLWLEELCARTMMSRTNFCRRFKEVTGRTFSQYLANYRIRMAMRLLTEPELTITDVCFKVGFNELSYFCRIFKKYTGTTPAYYKKNAFKTVD</sequence>
<dbReference type="SUPFAM" id="SSF51215">
    <property type="entry name" value="Regulatory protein AraC"/>
    <property type="match status" value="1"/>
</dbReference>
<dbReference type="RefSeq" id="WP_006207973.1">
    <property type="nucleotide sequence ID" value="NZ_CP147845.1"/>
</dbReference>
<dbReference type="PRINTS" id="PR00032">
    <property type="entry name" value="HTHARAC"/>
</dbReference>
<dbReference type="Pfam" id="PF02311">
    <property type="entry name" value="AraC_binding"/>
    <property type="match status" value="1"/>
</dbReference>
<feature type="domain" description="HTH araC/xylS-type" evidence="4">
    <location>
        <begin position="211"/>
        <end position="309"/>
    </location>
</feature>
<evidence type="ECO:0000256" key="2">
    <source>
        <dbReference type="ARBA" id="ARBA00023125"/>
    </source>
</evidence>
<accession>A0A163JQH9</accession>
<keyword evidence="1" id="KW-0805">Transcription regulation</keyword>
<comment type="caution">
    <text evidence="5">The sequence shown here is derived from an EMBL/GenBank/DDBJ whole genome shotgun (WGS) entry which is preliminary data.</text>
</comment>
<dbReference type="InterPro" id="IPR037923">
    <property type="entry name" value="HTH-like"/>
</dbReference>
<dbReference type="Pfam" id="PF12833">
    <property type="entry name" value="HTH_18"/>
    <property type="match status" value="1"/>
</dbReference>
<dbReference type="STRING" id="59843.A3958_12375"/>
<dbReference type="OrthoDB" id="9799319at2"/>
<dbReference type="InterPro" id="IPR018062">
    <property type="entry name" value="HTH_AraC-typ_CS"/>
</dbReference>
<dbReference type="Gene3D" id="2.60.120.10">
    <property type="entry name" value="Jelly Rolls"/>
    <property type="match status" value="1"/>
</dbReference>
<dbReference type="PANTHER" id="PTHR43280:SF28">
    <property type="entry name" value="HTH-TYPE TRANSCRIPTIONAL ACTIVATOR RHAS"/>
    <property type="match status" value="1"/>
</dbReference>
<dbReference type="Proteomes" id="UP000076796">
    <property type="component" value="Unassembled WGS sequence"/>
</dbReference>
<dbReference type="GO" id="GO:0043565">
    <property type="term" value="F:sequence-specific DNA binding"/>
    <property type="evidence" value="ECO:0007669"/>
    <property type="project" value="InterPro"/>
</dbReference>
<keyword evidence="2" id="KW-0238">DNA-binding</keyword>
<reference evidence="5" key="1">
    <citation type="journal article" date="2016" name="Genome Announc.">
        <title>Draft genomes of two strains of Paenibacillus glucanolyticus with capability to degrade lignocellulose.</title>
        <authorList>
            <person name="Mathews S.L."/>
            <person name="Pawlak J."/>
            <person name="Grunden A.M."/>
        </authorList>
    </citation>
    <scope>NUCLEOTIDE SEQUENCE [LARGE SCALE GENOMIC DNA]</scope>
    <source>
        <strain evidence="5">SLM1</strain>
    </source>
</reference>
<dbReference type="Gene3D" id="1.10.10.60">
    <property type="entry name" value="Homeodomain-like"/>
    <property type="match status" value="2"/>
</dbReference>
<dbReference type="PANTHER" id="PTHR43280">
    <property type="entry name" value="ARAC-FAMILY TRANSCRIPTIONAL REGULATOR"/>
    <property type="match status" value="1"/>
</dbReference>
<keyword evidence="6" id="KW-1185">Reference proteome</keyword>
<keyword evidence="3" id="KW-0804">Transcription</keyword>
<dbReference type="GO" id="GO:0003700">
    <property type="term" value="F:DNA-binding transcription factor activity"/>
    <property type="evidence" value="ECO:0007669"/>
    <property type="project" value="InterPro"/>
</dbReference>
<dbReference type="SMART" id="SM00342">
    <property type="entry name" value="HTH_ARAC"/>
    <property type="match status" value="1"/>
</dbReference>
<evidence type="ECO:0000256" key="3">
    <source>
        <dbReference type="ARBA" id="ARBA00023163"/>
    </source>
</evidence>
<dbReference type="CDD" id="cd02208">
    <property type="entry name" value="cupin_RmlC-like"/>
    <property type="match status" value="1"/>
</dbReference>
<dbReference type="PROSITE" id="PS01124">
    <property type="entry name" value="HTH_ARAC_FAMILY_2"/>
    <property type="match status" value="1"/>
</dbReference>
<name>A0A163JQH9_9BACL</name>
<protein>
    <submittedName>
        <fullName evidence="5">AraC family transcriptional regulator</fullName>
    </submittedName>
</protein>
<proteinExistence type="predicted"/>
<evidence type="ECO:0000313" key="5">
    <source>
        <dbReference type="EMBL" id="KZS46734.1"/>
    </source>
</evidence>
<dbReference type="InterPro" id="IPR003313">
    <property type="entry name" value="AraC-bd"/>
</dbReference>
<dbReference type="AlphaFoldDB" id="A0A163JQH9"/>
<dbReference type="InterPro" id="IPR020449">
    <property type="entry name" value="Tscrpt_reg_AraC-type_HTH"/>
</dbReference>
<organism evidence="5 6">
    <name type="scientific">Paenibacillus glucanolyticus</name>
    <dbReference type="NCBI Taxonomy" id="59843"/>
    <lineage>
        <taxon>Bacteria</taxon>
        <taxon>Bacillati</taxon>
        <taxon>Bacillota</taxon>
        <taxon>Bacilli</taxon>
        <taxon>Bacillales</taxon>
        <taxon>Paenibacillaceae</taxon>
        <taxon>Paenibacillus</taxon>
    </lineage>
</organism>
<evidence type="ECO:0000259" key="4">
    <source>
        <dbReference type="PROSITE" id="PS01124"/>
    </source>
</evidence>
<gene>
    <name evidence="5" type="ORF">AWU65_12795</name>
</gene>
<dbReference type="SUPFAM" id="SSF46689">
    <property type="entry name" value="Homeodomain-like"/>
    <property type="match status" value="2"/>
</dbReference>
<evidence type="ECO:0000313" key="6">
    <source>
        <dbReference type="Proteomes" id="UP000076796"/>
    </source>
</evidence>
<dbReference type="EMBL" id="LWMH01000001">
    <property type="protein sequence ID" value="KZS46734.1"/>
    <property type="molecule type" value="Genomic_DNA"/>
</dbReference>
<dbReference type="InterPro" id="IPR009057">
    <property type="entry name" value="Homeodomain-like_sf"/>
</dbReference>
<evidence type="ECO:0000256" key="1">
    <source>
        <dbReference type="ARBA" id="ARBA00023015"/>
    </source>
</evidence>
<dbReference type="InterPro" id="IPR014710">
    <property type="entry name" value="RmlC-like_jellyroll"/>
</dbReference>
<dbReference type="GeneID" id="97557917"/>
<dbReference type="PROSITE" id="PS00041">
    <property type="entry name" value="HTH_ARAC_FAMILY_1"/>
    <property type="match status" value="1"/>
</dbReference>